<gene>
    <name evidence="1" type="ORF">JCM21142_72555</name>
</gene>
<dbReference type="InterPro" id="IPR025345">
    <property type="entry name" value="DUF4249"/>
</dbReference>
<dbReference type="AlphaFoldDB" id="W7Y6L8"/>
<evidence type="ECO:0000313" key="2">
    <source>
        <dbReference type="Proteomes" id="UP000019402"/>
    </source>
</evidence>
<dbReference type="RefSeq" id="WP_027471916.1">
    <property type="nucleotide sequence ID" value="NZ_BAMD01000032.1"/>
</dbReference>
<protein>
    <recommendedName>
        <fullName evidence="3">DUF4249 family protein</fullName>
    </recommendedName>
</protein>
<keyword evidence="2" id="KW-1185">Reference proteome</keyword>
<name>W7Y6L8_9BACT</name>
<accession>W7Y6L8</accession>
<evidence type="ECO:0008006" key="3">
    <source>
        <dbReference type="Google" id="ProtNLM"/>
    </source>
</evidence>
<dbReference type="Proteomes" id="UP000019402">
    <property type="component" value="Unassembled WGS sequence"/>
</dbReference>
<dbReference type="OrthoDB" id="1096184at2"/>
<dbReference type="eggNOG" id="ENOG503328D">
    <property type="taxonomic scope" value="Bacteria"/>
</dbReference>
<proteinExistence type="predicted"/>
<evidence type="ECO:0000313" key="1">
    <source>
        <dbReference type="EMBL" id="GAF03867.1"/>
    </source>
</evidence>
<reference evidence="1 2" key="1">
    <citation type="journal article" date="2014" name="Genome Announc.">
        <title>Draft Genome Sequence of Cytophaga fermentans JCM 21142T, a Facultative Anaerobe Isolated from Marine Mud.</title>
        <authorList>
            <person name="Starns D."/>
            <person name="Oshima K."/>
            <person name="Suda W."/>
            <person name="Iino T."/>
            <person name="Yuki M."/>
            <person name="Inoue J."/>
            <person name="Kitamura K."/>
            <person name="Iida T."/>
            <person name="Darby A."/>
            <person name="Hattori M."/>
            <person name="Ohkuma M."/>
        </authorList>
    </citation>
    <scope>NUCLEOTIDE SEQUENCE [LARGE SCALE GENOMIC DNA]</scope>
    <source>
        <strain evidence="1 2">JCM 21142</strain>
    </source>
</reference>
<dbReference type="PROSITE" id="PS51257">
    <property type="entry name" value="PROKAR_LIPOPROTEIN"/>
    <property type="match status" value="1"/>
</dbReference>
<sequence length="257" mass="29674">MKYLAVFILFLISSCIQNRELPYNGTLAVPGYFIECYLVPDDIYKLSATQLQPIYEDYVLDYSLEFDVEIDKLSLYRGLFREKATGYVFNYGHNSRFKPGSNPIVRLQVVTPEMDTITASTTIPESIEILNAKKEGDEVSFDFELSERSWHNYFMINVNTVYTDTTFRKIRFLDYSHISDKDTMRFECVISDDMYGSLELVARRLTKDNYDYQISLENAKDANSDHLVLPSSLAGNLNQAIGIFTCYTQDSVVWRAN</sequence>
<dbReference type="EMBL" id="BAMD01000032">
    <property type="protein sequence ID" value="GAF03867.1"/>
    <property type="molecule type" value="Genomic_DNA"/>
</dbReference>
<comment type="caution">
    <text evidence="1">The sequence shown here is derived from an EMBL/GenBank/DDBJ whole genome shotgun (WGS) entry which is preliminary data.</text>
</comment>
<dbReference type="Pfam" id="PF14054">
    <property type="entry name" value="DUF4249"/>
    <property type="match status" value="1"/>
</dbReference>
<organism evidence="1 2">
    <name type="scientific">Saccharicrinis fermentans DSM 9555 = JCM 21142</name>
    <dbReference type="NCBI Taxonomy" id="869213"/>
    <lineage>
        <taxon>Bacteria</taxon>
        <taxon>Pseudomonadati</taxon>
        <taxon>Bacteroidota</taxon>
        <taxon>Bacteroidia</taxon>
        <taxon>Marinilabiliales</taxon>
        <taxon>Marinilabiliaceae</taxon>
        <taxon>Saccharicrinis</taxon>
    </lineage>
</organism>